<comment type="caution">
    <text evidence="2">The sequence shown here is derived from an EMBL/GenBank/DDBJ whole genome shotgun (WGS) entry which is preliminary data.</text>
</comment>
<evidence type="ECO:0000313" key="2">
    <source>
        <dbReference type="EMBL" id="GBO37356.1"/>
    </source>
</evidence>
<evidence type="ECO:0000313" key="3">
    <source>
        <dbReference type="Proteomes" id="UP000499080"/>
    </source>
</evidence>
<accession>A0A4Y2WL28</accession>
<reference evidence="2 3" key="1">
    <citation type="journal article" date="2019" name="Sci. Rep.">
        <title>Orb-weaving spider Araneus ventricosus genome elucidates the spidroin gene catalogue.</title>
        <authorList>
            <person name="Kono N."/>
            <person name="Nakamura H."/>
            <person name="Ohtoshi R."/>
            <person name="Moran D.A.P."/>
            <person name="Shinohara A."/>
            <person name="Yoshida Y."/>
            <person name="Fujiwara M."/>
            <person name="Mori M."/>
            <person name="Tomita M."/>
            <person name="Arakawa K."/>
        </authorList>
    </citation>
    <scope>NUCLEOTIDE SEQUENCE [LARGE SCALE GENOMIC DNA]</scope>
</reference>
<dbReference type="Proteomes" id="UP000499080">
    <property type="component" value="Unassembled WGS sequence"/>
</dbReference>
<proteinExistence type="predicted"/>
<name>A0A4Y2WL28_ARAVE</name>
<dbReference type="EMBL" id="BGPR01061741">
    <property type="protein sequence ID" value="GBO37356.1"/>
    <property type="molecule type" value="Genomic_DNA"/>
</dbReference>
<feature type="non-terminal residue" evidence="2">
    <location>
        <position position="1"/>
    </location>
</feature>
<evidence type="ECO:0000256" key="1">
    <source>
        <dbReference type="SAM" id="MobiDB-lite"/>
    </source>
</evidence>
<gene>
    <name evidence="2" type="ORF">AVEN_142932_1</name>
</gene>
<keyword evidence="3" id="KW-1185">Reference proteome</keyword>
<feature type="region of interest" description="Disordered" evidence="1">
    <location>
        <begin position="29"/>
        <end position="51"/>
    </location>
</feature>
<protein>
    <submittedName>
        <fullName evidence="2">Uncharacterized protein</fullName>
    </submittedName>
</protein>
<organism evidence="2 3">
    <name type="scientific">Araneus ventricosus</name>
    <name type="common">Orbweaver spider</name>
    <name type="synonym">Epeira ventricosa</name>
    <dbReference type="NCBI Taxonomy" id="182803"/>
    <lineage>
        <taxon>Eukaryota</taxon>
        <taxon>Metazoa</taxon>
        <taxon>Ecdysozoa</taxon>
        <taxon>Arthropoda</taxon>
        <taxon>Chelicerata</taxon>
        <taxon>Arachnida</taxon>
        <taxon>Araneae</taxon>
        <taxon>Araneomorphae</taxon>
        <taxon>Entelegynae</taxon>
        <taxon>Araneoidea</taxon>
        <taxon>Araneidae</taxon>
        <taxon>Araneus</taxon>
    </lineage>
</organism>
<dbReference type="AlphaFoldDB" id="A0A4Y2WL28"/>
<sequence>FKATAISDSTSLQVDLSAKFDAQLEPDCKFADNEGHPPCKPNGKLKRFPQR</sequence>